<reference evidence="2 3" key="1">
    <citation type="journal article" date="2020" name="Front. Microbiol.">
        <title>Genetic Organization of the aprX-lipA2 Operon Affects the Proteolytic Potential of Pseudomonas Species in Milk.</title>
        <authorList>
            <person name="Maier C."/>
            <person name="Huptas C."/>
            <person name="von Neubeck M."/>
            <person name="Scherer S."/>
            <person name="Wenning M."/>
            <person name="Lucking G."/>
        </authorList>
    </citation>
    <scope>NUCLEOTIDE SEQUENCE [LARGE SCALE GENOMIC DNA]</scope>
    <source>
        <strain evidence="2 3">G4779</strain>
    </source>
</reference>
<dbReference type="RefSeq" id="WP_169897913.1">
    <property type="nucleotide sequence ID" value="NZ_JAAQYP010000018.1"/>
</dbReference>
<dbReference type="Proteomes" id="UP000542111">
    <property type="component" value="Unassembled WGS sequence"/>
</dbReference>
<evidence type="ECO:0000313" key="3">
    <source>
        <dbReference type="Proteomes" id="UP000542111"/>
    </source>
</evidence>
<feature type="region of interest" description="Disordered" evidence="1">
    <location>
        <begin position="25"/>
        <end position="63"/>
    </location>
</feature>
<comment type="caution">
    <text evidence="2">The sequence shown here is derived from an EMBL/GenBank/DDBJ whole genome shotgun (WGS) entry which is preliminary data.</text>
</comment>
<dbReference type="EMBL" id="JAAQYP010000018">
    <property type="protein sequence ID" value="NNA96157.1"/>
    <property type="molecule type" value="Genomic_DNA"/>
</dbReference>
<proteinExistence type="predicted"/>
<sequence length="63" mass="7067">MGMFALAGFGMMPMMAFKMGKHFGKGKGKSKCKPPPCQQHHHHHAQPQQFSSTIKYEGKITYS</sequence>
<organism evidence="2 3">
    <name type="scientific">Pseudomonas gessardii</name>
    <dbReference type="NCBI Taxonomy" id="78544"/>
    <lineage>
        <taxon>Bacteria</taxon>
        <taxon>Pseudomonadati</taxon>
        <taxon>Pseudomonadota</taxon>
        <taxon>Gammaproteobacteria</taxon>
        <taxon>Pseudomonadales</taxon>
        <taxon>Pseudomonadaceae</taxon>
        <taxon>Pseudomonas</taxon>
    </lineage>
</organism>
<evidence type="ECO:0000256" key="1">
    <source>
        <dbReference type="SAM" id="MobiDB-lite"/>
    </source>
</evidence>
<accession>A0A7Y1MQG7</accession>
<name>A0A7Y1MQG7_9PSED</name>
<gene>
    <name evidence="2" type="ORF">HBO33_13350</name>
</gene>
<protein>
    <submittedName>
        <fullName evidence="2">Uncharacterized protein</fullName>
    </submittedName>
</protein>
<evidence type="ECO:0000313" key="2">
    <source>
        <dbReference type="EMBL" id="NNA96157.1"/>
    </source>
</evidence>
<dbReference type="AlphaFoldDB" id="A0A7Y1MQG7"/>